<feature type="compositionally biased region" description="Low complexity" evidence="1">
    <location>
        <begin position="230"/>
        <end position="239"/>
    </location>
</feature>
<organism evidence="2 3">
    <name type="scientific">Laetiporus sulphureus 93-53</name>
    <dbReference type="NCBI Taxonomy" id="1314785"/>
    <lineage>
        <taxon>Eukaryota</taxon>
        <taxon>Fungi</taxon>
        <taxon>Dikarya</taxon>
        <taxon>Basidiomycota</taxon>
        <taxon>Agaricomycotina</taxon>
        <taxon>Agaricomycetes</taxon>
        <taxon>Polyporales</taxon>
        <taxon>Laetiporus</taxon>
    </lineage>
</organism>
<feature type="compositionally biased region" description="Polar residues" evidence="1">
    <location>
        <begin position="265"/>
        <end position="298"/>
    </location>
</feature>
<feature type="region of interest" description="Disordered" evidence="1">
    <location>
        <begin position="435"/>
        <end position="527"/>
    </location>
</feature>
<dbReference type="OrthoDB" id="3230530at2759"/>
<keyword evidence="3" id="KW-1185">Reference proteome</keyword>
<evidence type="ECO:0000313" key="3">
    <source>
        <dbReference type="Proteomes" id="UP000076871"/>
    </source>
</evidence>
<feature type="region of interest" description="Disordered" evidence="1">
    <location>
        <begin position="553"/>
        <end position="604"/>
    </location>
</feature>
<dbReference type="AlphaFoldDB" id="A0A165HCB8"/>
<dbReference type="InParanoid" id="A0A165HCB8"/>
<accession>A0A165HCB8</accession>
<reference evidence="2 3" key="1">
    <citation type="journal article" date="2016" name="Mol. Biol. Evol.">
        <title>Comparative Genomics of Early-Diverging Mushroom-Forming Fungi Provides Insights into the Origins of Lignocellulose Decay Capabilities.</title>
        <authorList>
            <person name="Nagy L.G."/>
            <person name="Riley R."/>
            <person name="Tritt A."/>
            <person name="Adam C."/>
            <person name="Daum C."/>
            <person name="Floudas D."/>
            <person name="Sun H."/>
            <person name="Yadav J.S."/>
            <person name="Pangilinan J."/>
            <person name="Larsson K.H."/>
            <person name="Matsuura K."/>
            <person name="Barry K."/>
            <person name="Labutti K."/>
            <person name="Kuo R."/>
            <person name="Ohm R.A."/>
            <person name="Bhattacharya S.S."/>
            <person name="Shirouzu T."/>
            <person name="Yoshinaga Y."/>
            <person name="Martin F.M."/>
            <person name="Grigoriev I.V."/>
            <person name="Hibbett D.S."/>
        </authorList>
    </citation>
    <scope>NUCLEOTIDE SEQUENCE [LARGE SCALE GENOMIC DNA]</scope>
    <source>
        <strain evidence="2 3">93-53</strain>
    </source>
</reference>
<dbReference type="Proteomes" id="UP000076871">
    <property type="component" value="Unassembled WGS sequence"/>
</dbReference>
<feature type="region of interest" description="Disordered" evidence="1">
    <location>
        <begin position="230"/>
        <end position="336"/>
    </location>
</feature>
<dbReference type="RefSeq" id="XP_040769281.1">
    <property type="nucleotide sequence ID" value="XM_040901810.1"/>
</dbReference>
<dbReference type="STRING" id="1314785.A0A165HCB8"/>
<evidence type="ECO:0000256" key="1">
    <source>
        <dbReference type="SAM" id="MobiDB-lite"/>
    </source>
</evidence>
<proteinExistence type="predicted"/>
<dbReference type="EMBL" id="KV427607">
    <property type="protein sequence ID" value="KZT11541.1"/>
    <property type="molecule type" value="Genomic_DNA"/>
</dbReference>
<feature type="compositionally biased region" description="Low complexity" evidence="1">
    <location>
        <begin position="325"/>
        <end position="336"/>
    </location>
</feature>
<feature type="compositionally biased region" description="Basic and acidic residues" evidence="1">
    <location>
        <begin position="573"/>
        <end position="604"/>
    </location>
</feature>
<feature type="compositionally biased region" description="Low complexity" evidence="1">
    <location>
        <begin position="299"/>
        <end position="315"/>
    </location>
</feature>
<dbReference type="GeneID" id="63818842"/>
<feature type="compositionally biased region" description="Basic residues" evidence="1">
    <location>
        <begin position="506"/>
        <end position="515"/>
    </location>
</feature>
<sequence>MVHLSVLPAKGNPSSRFFPFHGYLGLTPVRVEGIVRTRLDEDRKPLPAKSISISVRCYESRVSRSRGTVHSAVIADYTVVLWTKPESAQWADVGDLELPFKVSLPKRASGFSTANFQVYRTFWRVEATLEHVPITGVGHRLLRYYDLALIRYDVPSYPSHLPPVPPASSLYLQTSKPRAPVLRYNISTPSHPVGPDDIIFASLSLQPLDRNVSVRSATLVVERRIDLLNPSPYSSTSAGSPPPTPLCGSYLASDEIPTPSSSSSQLSFKTPYDSSSNLLSPQELALSTSSRTEGSTTASSSLSFLSSPQSSLPMPINIPPHPARHPSAARTLTATDTPAKTVTSTVTTTEGSGFTCEAHGVWSKTLTLQFPTSRPQSKWALGETMHSEHVAIRFFLRATVRVSGPAGSDSIELEPREIMVAATNEAERRMALAKYSEQRENIGRSKSKSPWRARHEPASLEEADVNARSHSGEISSRVVTEKEDAHRHQHEKYGPSSTSTSGAKGKEHKSTRRPHTSAGPRDKSNISFLTLTRNAPLVTPVDVSIPVEQHIHMLPSSRGHVRHGSGPGSSESTMDREKRARDREREKVKEDKRLKTQGGEREHVRAWEEELTRIEVQSRRSSSHLFGLWGLGRRKQLSQRS</sequence>
<gene>
    <name evidence="2" type="ORF">LAESUDRAFT_275759</name>
</gene>
<protein>
    <submittedName>
        <fullName evidence="2">Uncharacterized protein</fullName>
    </submittedName>
</protein>
<name>A0A165HCB8_9APHY</name>
<evidence type="ECO:0000313" key="2">
    <source>
        <dbReference type="EMBL" id="KZT11541.1"/>
    </source>
</evidence>